<name>A0AAW2GWR4_9HYME</name>
<keyword evidence="1" id="KW-0472">Membrane</keyword>
<proteinExistence type="predicted"/>
<organism evidence="2 3">
    <name type="scientific">Cardiocondyla obscurior</name>
    <dbReference type="NCBI Taxonomy" id="286306"/>
    <lineage>
        <taxon>Eukaryota</taxon>
        <taxon>Metazoa</taxon>
        <taxon>Ecdysozoa</taxon>
        <taxon>Arthropoda</taxon>
        <taxon>Hexapoda</taxon>
        <taxon>Insecta</taxon>
        <taxon>Pterygota</taxon>
        <taxon>Neoptera</taxon>
        <taxon>Endopterygota</taxon>
        <taxon>Hymenoptera</taxon>
        <taxon>Apocrita</taxon>
        <taxon>Aculeata</taxon>
        <taxon>Formicoidea</taxon>
        <taxon>Formicidae</taxon>
        <taxon>Myrmicinae</taxon>
        <taxon>Cardiocondyla</taxon>
    </lineage>
</organism>
<feature type="transmembrane region" description="Helical" evidence="1">
    <location>
        <begin position="50"/>
        <end position="71"/>
    </location>
</feature>
<keyword evidence="1" id="KW-0812">Transmembrane</keyword>
<comment type="caution">
    <text evidence="2">The sequence shown here is derived from an EMBL/GenBank/DDBJ whole genome shotgun (WGS) entry which is preliminary data.</text>
</comment>
<dbReference type="AlphaFoldDB" id="A0AAW2GWR4"/>
<evidence type="ECO:0000256" key="1">
    <source>
        <dbReference type="SAM" id="Phobius"/>
    </source>
</evidence>
<evidence type="ECO:0000313" key="2">
    <source>
        <dbReference type="EMBL" id="KAL0131702.1"/>
    </source>
</evidence>
<evidence type="ECO:0000313" key="3">
    <source>
        <dbReference type="Proteomes" id="UP001430953"/>
    </source>
</evidence>
<reference evidence="2 3" key="1">
    <citation type="submission" date="2023-03" db="EMBL/GenBank/DDBJ databases">
        <title>High recombination rates correlate with genetic variation in Cardiocondyla obscurior ants.</title>
        <authorList>
            <person name="Errbii M."/>
        </authorList>
    </citation>
    <scope>NUCLEOTIDE SEQUENCE [LARGE SCALE GENOMIC DNA]</scope>
    <source>
        <strain evidence="2">Alpha-2009</strain>
        <tissue evidence="2">Whole body</tissue>
    </source>
</reference>
<dbReference type="EMBL" id="JADYXP020000002">
    <property type="protein sequence ID" value="KAL0131702.1"/>
    <property type="molecule type" value="Genomic_DNA"/>
</dbReference>
<keyword evidence="1" id="KW-1133">Transmembrane helix</keyword>
<gene>
    <name evidence="2" type="ORF">PUN28_002920</name>
</gene>
<protein>
    <submittedName>
        <fullName evidence="2">Uncharacterized protein</fullName>
    </submittedName>
</protein>
<accession>A0AAW2GWR4</accession>
<keyword evidence="3" id="KW-1185">Reference proteome</keyword>
<sequence>MSRTSLRKVQTESGGKKKLRRYTSAMNTLADINISLLNHLMHLRSQKFRVIFAGAYIHACVSANSNISLIVS</sequence>
<dbReference type="Proteomes" id="UP001430953">
    <property type="component" value="Unassembled WGS sequence"/>
</dbReference>